<gene>
    <name evidence="2" type="ORF">SNAT2548_LOCUS26807</name>
</gene>
<dbReference type="AlphaFoldDB" id="A0A812SE44"/>
<accession>A0A812SE44</accession>
<dbReference type="OrthoDB" id="416609at2759"/>
<reference evidence="2" key="1">
    <citation type="submission" date="2021-02" db="EMBL/GenBank/DDBJ databases">
        <authorList>
            <person name="Dougan E. K."/>
            <person name="Rhodes N."/>
            <person name="Thang M."/>
            <person name="Chan C."/>
        </authorList>
    </citation>
    <scope>NUCLEOTIDE SEQUENCE</scope>
</reference>
<proteinExistence type="predicted"/>
<dbReference type="EMBL" id="CAJNDS010002443">
    <property type="protein sequence ID" value="CAE7477243.1"/>
    <property type="molecule type" value="Genomic_DNA"/>
</dbReference>
<feature type="region of interest" description="Disordered" evidence="1">
    <location>
        <begin position="21"/>
        <end position="42"/>
    </location>
</feature>
<evidence type="ECO:0000313" key="2">
    <source>
        <dbReference type="EMBL" id="CAE7477243.1"/>
    </source>
</evidence>
<evidence type="ECO:0000256" key="1">
    <source>
        <dbReference type="SAM" id="MobiDB-lite"/>
    </source>
</evidence>
<evidence type="ECO:0000313" key="3">
    <source>
        <dbReference type="Proteomes" id="UP000604046"/>
    </source>
</evidence>
<name>A0A812SE44_9DINO</name>
<sequence length="149" mass="15851">MSVAVLDGALGVLGEFMSLRPPSPASSPSPLEVLGDNNSKTIGNRKSRDDLTAACTALKGKPGMKPNSSRRSGFALFALEGAEQVLWGDTFSPAAFLRKSCDALEEFPEDSGFDHFLAPLIASFLLCSAQGTVLSMQGWHAGFNRDLCR</sequence>
<organism evidence="2 3">
    <name type="scientific">Symbiodinium natans</name>
    <dbReference type="NCBI Taxonomy" id="878477"/>
    <lineage>
        <taxon>Eukaryota</taxon>
        <taxon>Sar</taxon>
        <taxon>Alveolata</taxon>
        <taxon>Dinophyceae</taxon>
        <taxon>Suessiales</taxon>
        <taxon>Symbiodiniaceae</taxon>
        <taxon>Symbiodinium</taxon>
    </lineage>
</organism>
<protein>
    <submittedName>
        <fullName evidence="2">Uncharacterized protein</fullName>
    </submittedName>
</protein>
<dbReference type="Proteomes" id="UP000604046">
    <property type="component" value="Unassembled WGS sequence"/>
</dbReference>
<comment type="caution">
    <text evidence="2">The sequence shown here is derived from an EMBL/GenBank/DDBJ whole genome shotgun (WGS) entry which is preliminary data.</text>
</comment>
<keyword evidence="3" id="KW-1185">Reference proteome</keyword>